<evidence type="ECO:0000256" key="1">
    <source>
        <dbReference type="SAM" id="MobiDB-lite"/>
    </source>
</evidence>
<evidence type="ECO:0000313" key="2">
    <source>
        <dbReference type="EMBL" id="CAA9419417.1"/>
    </source>
</evidence>
<dbReference type="AlphaFoldDB" id="A0A6J4PQG4"/>
<reference evidence="2" key="1">
    <citation type="submission" date="2020-02" db="EMBL/GenBank/DDBJ databases">
        <authorList>
            <person name="Meier V. D."/>
        </authorList>
    </citation>
    <scope>NUCLEOTIDE SEQUENCE</scope>
    <source>
        <strain evidence="2">AVDCRST_MAG66</strain>
    </source>
</reference>
<gene>
    <name evidence="2" type="ORF">AVDCRST_MAG66-2552</name>
</gene>
<feature type="compositionally biased region" description="Gly residues" evidence="1">
    <location>
        <begin position="1"/>
        <end position="10"/>
    </location>
</feature>
<sequence length="80" mass="8011">MEAGHGGPGRGQRIAHSSPALSRTGRVRSPCLGPGARRAAVTAPAGWWAAGPGGGAAPRGGGVRPRRVVQVVTIGIRRGQ</sequence>
<feature type="region of interest" description="Disordered" evidence="1">
    <location>
        <begin position="1"/>
        <end position="35"/>
    </location>
</feature>
<dbReference type="EMBL" id="CADCUS010000372">
    <property type="protein sequence ID" value="CAA9419417.1"/>
    <property type="molecule type" value="Genomic_DNA"/>
</dbReference>
<proteinExistence type="predicted"/>
<organism evidence="2">
    <name type="scientific">uncultured Pseudonocardia sp</name>
    <dbReference type="NCBI Taxonomy" id="211455"/>
    <lineage>
        <taxon>Bacteria</taxon>
        <taxon>Bacillati</taxon>
        <taxon>Actinomycetota</taxon>
        <taxon>Actinomycetes</taxon>
        <taxon>Pseudonocardiales</taxon>
        <taxon>Pseudonocardiaceae</taxon>
        <taxon>Pseudonocardia</taxon>
        <taxon>environmental samples</taxon>
    </lineage>
</organism>
<accession>A0A6J4PQG4</accession>
<protein>
    <submittedName>
        <fullName evidence="2">Uncharacterized protein</fullName>
    </submittedName>
</protein>
<name>A0A6J4PQG4_9PSEU</name>